<keyword evidence="2" id="KW-1133">Transmembrane helix</keyword>
<accession>A0A139AIM6</accession>
<protein>
    <submittedName>
        <fullName evidence="3">Uncharacterized protein</fullName>
    </submittedName>
</protein>
<dbReference type="AlphaFoldDB" id="A0A139AIM6"/>
<feature type="region of interest" description="Disordered" evidence="1">
    <location>
        <begin position="56"/>
        <end position="90"/>
    </location>
</feature>
<feature type="compositionally biased region" description="Basic and acidic residues" evidence="1">
    <location>
        <begin position="61"/>
        <end position="72"/>
    </location>
</feature>
<dbReference type="Proteomes" id="UP000070544">
    <property type="component" value="Unassembled WGS sequence"/>
</dbReference>
<organism evidence="3 4">
    <name type="scientific">Gonapodya prolifera (strain JEL478)</name>
    <name type="common">Monoblepharis prolifera</name>
    <dbReference type="NCBI Taxonomy" id="1344416"/>
    <lineage>
        <taxon>Eukaryota</taxon>
        <taxon>Fungi</taxon>
        <taxon>Fungi incertae sedis</taxon>
        <taxon>Chytridiomycota</taxon>
        <taxon>Chytridiomycota incertae sedis</taxon>
        <taxon>Monoblepharidomycetes</taxon>
        <taxon>Monoblepharidales</taxon>
        <taxon>Gonapodyaceae</taxon>
        <taxon>Gonapodya</taxon>
    </lineage>
</organism>
<feature type="region of interest" description="Disordered" evidence="1">
    <location>
        <begin position="1"/>
        <end position="42"/>
    </location>
</feature>
<evidence type="ECO:0000256" key="2">
    <source>
        <dbReference type="SAM" id="Phobius"/>
    </source>
</evidence>
<keyword evidence="2" id="KW-0472">Membrane</keyword>
<dbReference type="EMBL" id="KQ965751">
    <property type="protein sequence ID" value="KXS16598.1"/>
    <property type="molecule type" value="Genomic_DNA"/>
</dbReference>
<dbReference type="OrthoDB" id="2156462at2759"/>
<proteinExistence type="predicted"/>
<evidence type="ECO:0000256" key="1">
    <source>
        <dbReference type="SAM" id="MobiDB-lite"/>
    </source>
</evidence>
<reference evidence="3 4" key="1">
    <citation type="journal article" date="2015" name="Genome Biol. Evol.">
        <title>Phylogenomic analyses indicate that early fungi evolved digesting cell walls of algal ancestors of land plants.</title>
        <authorList>
            <person name="Chang Y."/>
            <person name="Wang S."/>
            <person name="Sekimoto S."/>
            <person name="Aerts A.L."/>
            <person name="Choi C."/>
            <person name="Clum A."/>
            <person name="LaButti K.M."/>
            <person name="Lindquist E.A."/>
            <person name="Yee Ngan C."/>
            <person name="Ohm R.A."/>
            <person name="Salamov A.A."/>
            <person name="Grigoriev I.V."/>
            <person name="Spatafora J.W."/>
            <person name="Berbee M.L."/>
        </authorList>
    </citation>
    <scope>NUCLEOTIDE SEQUENCE [LARGE SCALE GENOMIC DNA]</scope>
    <source>
        <strain evidence="3 4">JEL478</strain>
    </source>
</reference>
<evidence type="ECO:0000313" key="3">
    <source>
        <dbReference type="EMBL" id="KXS16598.1"/>
    </source>
</evidence>
<keyword evidence="2" id="KW-0812">Transmembrane</keyword>
<feature type="transmembrane region" description="Helical" evidence="2">
    <location>
        <begin position="162"/>
        <end position="189"/>
    </location>
</feature>
<evidence type="ECO:0000313" key="4">
    <source>
        <dbReference type="Proteomes" id="UP000070544"/>
    </source>
</evidence>
<sequence length="190" mass="21440">MDSGRLQFSGDSWASEPINGAAYPEGRRQSLSPEPNYFGGDDPAIAALRRFQNMSAVSNRRAQEGADTERRPSTNQKGAKPPKQEKDKIDPPRSRLETIFFSVLHSMVTGNEVHSSFAIPFLLFEDIQLLYFAWHPGFKFSGMPDWIIYLFNPLVYRPPPGYYALFIVMFSAAWLLVAILIGTITFCAIR</sequence>
<keyword evidence="4" id="KW-1185">Reference proteome</keyword>
<gene>
    <name evidence="3" type="ORF">M427DRAFT_133954</name>
</gene>
<name>A0A139AIM6_GONPJ</name>